<dbReference type="InParanoid" id="A0A1H9IQ45"/>
<evidence type="ECO:0000313" key="9">
    <source>
        <dbReference type="Proteomes" id="UP000199021"/>
    </source>
</evidence>
<organism evidence="8 9">
    <name type="scientific">Neolewinella agarilytica</name>
    <dbReference type="NCBI Taxonomy" id="478744"/>
    <lineage>
        <taxon>Bacteria</taxon>
        <taxon>Pseudomonadati</taxon>
        <taxon>Bacteroidota</taxon>
        <taxon>Saprospiria</taxon>
        <taxon>Saprospirales</taxon>
        <taxon>Lewinellaceae</taxon>
        <taxon>Neolewinella</taxon>
    </lineage>
</organism>
<sequence>MAKTSTRDRMSNEINAGSMADIAFLLLIFFLVTTTIAEDKGILVKLPPWSDEEPDITKLKERNVYSVLVNAQNQLLVREEPMRLANLRESTKEFIMNPNNMPNMAESPQNAIISLKNDRGTNYQTYLAVYNELKGAYQELWDDLANKRYGEPYTDDMEFAKRKSIREEIPFVISEAEPTSFGDEQ</sequence>
<dbReference type="GO" id="GO:0005886">
    <property type="term" value="C:plasma membrane"/>
    <property type="evidence" value="ECO:0007669"/>
    <property type="project" value="UniProtKB-SubCell"/>
</dbReference>
<keyword evidence="3" id="KW-1003">Cell membrane</keyword>
<keyword evidence="9" id="KW-1185">Reference proteome</keyword>
<dbReference type="AlphaFoldDB" id="A0A1H9IQ45"/>
<accession>A0A1H9IQ45</accession>
<dbReference type="Proteomes" id="UP000199021">
    <property type="component" value="Unassembled WGS sequence"/>
</dbReference>
<comment type="subcellular location">
    <subcellularLocation>
        <location evidence="1">Cell membrane</location>
        <topology evidence="1">Single-pass membrane protein</topology>
    </subcellularLocation>
    <subcellularLocation>
        <location evidence="7">Cell membrane</location>
        <topology evidence="7">Single-pass type II membrane protein</topology>
    </subcellularLocation>
</comment>
<evidence type="ECO:0000256" key="6">
    <source>
        <dbReference type="ARBA" id="ARBA00023136"/>
    </source>
</evidence>
<evidence type="ECO:0000256" key="2">
    <source>
        <dbReference type="ARBA" id="ARBA00005811"/>
    </source>
</evidence>
<dbReference type="PANTHER" id="PTHR30558:SF3">
    <property type="entry name" value="BIOPOLYMER TRANSPORT PROTEIN EXBD-RELATED"/>
    <property type="match status" value="1"/>
</dbReference>
<evidence type="ECO:0000256" key="7">
    <source>
        <dbReference type="RuleBase" id="RU003879"/>
    </source>
</evidence>
<proteinExistence type="inferred from homology"/>
<protein>
    <submittedName>
        <fullName evidence="8">Biopolymer transport protein ExbD</fullName>
    </submittedName>
</protein>
<evidence type="ECO:0000256" key="1">
    <source>
        <dbReference type="ARBA" id="ARBA00004162"/>
    </source>
</evidence>
<dbReference type="STRING" id="478744.SAMN05444359_11595"/>
<dbReference type="OrthoDB" id="9801500at2"/>
<dbReference type="GO" id="GO:0015031">
    <property type="term" value="P:protein transport"/>
    <property type="evidence" value="ECO:0007669"/>
    <property type="project" value="UniProtKB-KW"/>
</dbReference>
<dbReference type="GO" id="GO:0022857">
    <property type="term" value="F:transmembrane transporter activity"/>
    <property type="evidence" value="ECO:0007669"/>
    <property type="project" value="InterPro"/>
</dbReference>
<evidence type="ECO:0000256" key="5">
    <source>
        <dbReference type="ARBA" id="ARBA00022989"/>
    </source>
</evidence>
<keyword evidence="7" id="KW-0813">Transport</keyword>
<dbReference type="EMBL" id="FOFB01000015">
    <property type="protein sequence ID" value="SEQ76704.1"/>
    <property type="molecule type" value="Genomic_DNA"/>
</dbReference>
<dbReference type="RefSeq" id="WP_090169675.1">
    <property type="nucleotide sequence ID" value="NZ_FOFB01000015.1"/>
</dbReference>
<reference evidence="9" key="1">
    <citation type="submission" date="2016-10" db="EMBL/GenBank/DDBJ databases">
        <authorList>
            <person name="Varghese N."/>
            <person name="Submissions S."/>
        </authorList>
    </citation>
    <scope>NUCLEOTIDE SEQUENCE [LARGE SCALE GENOMIC DNA]</scope>
    <source>
        <strain evidence="9">DSM 24740</strain>
    </source>
</reference>
<name>A0A1H9IQ45_9BACT</name>
<dbReference type="InterPro" id="IPR003400">
    <property type="entry name" value="ExbD"/>
</dbReference>
<evidence type="ECO:0000256" key="3">
    <source>
        <dbReference type="ARBA" id="ARBA00022475"/>
    </source>
</evidence>
<keyword evidence="5" id="KW-1133">Transmembrane helix</keyword>
<keyword evidence="7" id="KW-0653">Protein transport</keyword>
<evidence type="ECO:0000313" key="8">
    <source>
        <dbReference type="EMBL" id="SEQ76704.1"/>
    </source>
</evidence>
<dbReference type="PANTHER" id="PTHR30558">
    <property type="entry name" value="EXBD MEMBRANE COMPONENT OF PMF-DRIVEN MACROMOLECULE IMPORT SYSTEM"/>
    <property type="match status" value="1"/>
</dbReference>
<keyword evidence="6" id="KW-0472">Membrane</keyword>
<evidence type="ECO:0000256" key="4">
    <source>
        <dbReference type="ARBA" id="ARBA00022692"/>
    </source>
</evidence>
<dbReference type="Pfam" id="PF02472">
    <property type="entry name" value="ExbD"/>
    <property type="match status" value="1"/>
</dbReference>
<gene>
    <name evidence="8" type="ORF">SAMN05444359_11595</name>
</gene>
<keyword evidence="4 7" id="KW-0812">Transmembrane</keyword>
<comment type="similarity">
    <text evidence="2 7">Belongs to the ExbD/TolR family.</text>
</comment>